<feature type="transmembrane region" description="Helical" evidence="4">
    <location>
        <begin position="147"/>
        <end position="164"/>
    </location>
</feature>
<proteinExistence type="predicted"/>
<feature type="domain" description="Histidine kinase" evidence="5">
    <location>
        <begin position="227"/>
        <end position="439"/>
    </location>
</feature>
<feature type="transmembrane region" description="Helical" evidence="4">
    <location>
        <begin position="176"/>
        <end position="196"/>
    </location>
</feature>
<dbReference type="SUPFAM" id="SSF47384">
    <property type="entry name" value="Homodimeric domain of signal transducing histidine kinase"/>
    <property type="match status" value="1"/>
</dbReference>
<dbReference type="InterPro" id="IPR005467">
    <property type="entry name" value="His_kinase_dom"/>
</dbReference>
<comment type="catalytic activity">
    <reaction evidence="1">
        <text>ATP + protein L-histidine = ADP + protein N-phospho-L-histidine.</text>
        <dbReference type="EC" id="2.7.13.3"/>
    </reaction>
</comment>
<dbReference type="EC" id="2.7.13.3" evidence="2"/>
<evidence type="ECO:0000256" key="2">
    <source>
        <dbReference type="ARBA" id="ARBA00012438"/>
    </source>
</evidence>
<dbReference type="Pfam" id="PF02518">
    <property type="entry name" value="HATPase_c"/>
    <property type="match status" value="1"/>
</dbReference>
<dbReference type="AlphaFoldDB" id="A0A4R0N7D9"/>
<dbReference type="SUPFAM" id="SSF55874">
    <property type="entry name" value="ATPase domain of HSP90 chaperone/DNA topoisomerase II/histidine kinase"/>
    <property type="match status" value="1"/>
</dbReference>
<dbReference type="PANTHER" id="PTHR43547:SF2">
    <property type="entry name" value="HYBRID SIGNAL TRANSDUCTION HISTIDINE KINASE C"/>
    <property type="match status" value="1"/>
</dbReference>
<keyword evidence="4" id="KW-0812">Transmembrane</keyword>
<keyword evidence="4" id="KW-0472">Membrane</keyword>
<dbReference type="OrthoDB" id="9757990at2"/>
<keyword evidence="4" id="KW-1133">Transmembrane helix</keyword>
<reference evidence="6 7" key="1">
    <citation type="submission" date="2019-02" db="EMBL/GenBank/DDBJ databases">
        <title>Pedobacter sp. RP-3-8 sp. nov., isolated from Arctic soil.</title>
        <authorList>
            <person name="Dahal R.H."/>
        </authorList>
    </citation>
    <scope>NUCLEOTIDE SEQUENCE [LARGE SCALE GENOMIC DNA]</scope>
    <source>
        <strain evidence="6 7">RP-3-8</strain>
    </source>
</reference>
<dbReference type="Gene3D" id="1.10.287.130">
    <property type="match status" value="1"/>
</dbReference>
<dbReference type="Gene3D" id="3.30.565.10">
    <property type="entry name" value="Histidine kinase-like ATPase, C-terminal domain"/>
    <property type="match status" value="1"/>
</dbReference>
<dbReference type="RefSeq" id="WP_131610284.1">
    <property type="nucleotide sequence ID" value="NZ_SJSM01000011.1"/>
</dbReference>
<feature type="transmembrane region" description="Helical" evidence="4">
    <location>
        <begin position="65"/>
        <end position="85"/>
    </location>
</feature>
<dbReference type="InterPro" id="IPR036097">
    <property type="entry name" value="HisK_dim/P_sf"/>
</dbReference>
<keyword evidence="7" id="KW-1185">Reference proteome</keyword>
<dbReference type="InterPro" id="IPR004358">
    <property type="entry name" value="Sig_transdc_His_kin-like_C"/>
</dbReference>
<dbReference type="SMART" id="SM00388">
    <property type="entry name" value="HisKA"/>
    <property type="match status" value="1"/>
</dbReference>
<protein>
    <recommendedName>
        <fullName evidence="2">histidine kinase</fullName>
        <ecNumber evidence="2">2.7.13.3</ecNumber>
    </recommendedName>
</protein>
<dbReference type="GO" id="GO:0000155">
    <property type="term" value="F:phosphorelay sensor kinase activity"/>
    <property type="evidence" value="ECO:0007669"/>
    <property type="project" value="InterPro"/>
</dbReference>
<feature type="transmembrane region" description="Helical" evidence="4">
    <location>
        <begin position="21"/>
        <end position="45"/>
    </location>
</feature>
<dbReference type="Pfam" id="PF00512">
    <property type="entry name" value="HisKA"/>
    <property type="match status" value="1"/>
</dbReference>
<keyword evidence="6" id="KW-0418">Kinase</keyword>
<evidence type="ECO:0000313" key="7">
    <source>
        <dbReference type="Proteomes" id="UP000291117"/>
    </source>
</evidence>
<evidence type="ECO:0000256" key="1">
    <source>
        <dbReference type="ARBA" id="ARBA00000085"/>
    </source>
</evidence>
<dbReference type="PANTHER" id="PTHR43547">
    <property type="entry name" value="TWO-COMPONENT HISTIDINE KINASE"/>
    <property type="match status" value="1"/>
</dbReference>
<dbReference type="SMART" id="SM00387">
    <property type="entry name" value="HATPase_c"/>
    <property type="match status" value="1"/>
</dbReference>
<name>A0A4R0N7D9_9SPHI</name>
<keyword evidence="6" id="KW-0808">Transferase</keyword>
<gene>
    <name evidence="6" type="ORF">EZ444_16650</name>
</gene>
<evidence type="ECO:0000259" key="5">
    <source>
        <dbReference type="PROSITE" id="PS50109"/>
    </source>
</evidence>
<dbReference type="InterPro" id="IPR003594">
    <property type="entry name" value="HATPase_dom"/>
</dbReference>
<dbReference type="InterPro" id="IPR003661">
    <property type="entry name" value="HisK_dim/P_dom"/>
</dbReference>
<keyword evidence="3" id="KW-0597">Phosphoprotein</keyword>
<dbReference type="PROSITE" id="PS50109">
    <property type="entry name" value="HIS_KIN"/>
    <property type="match status" value="1"/>
</dbReference>
<comment type="caution">
    <text evidence="6">The sequence shown here is derived from an EMBL/GenBank/DDBJ whole genome shotgun (WGS) entry which is preliminary data.</text>
</comment>
<dbReference type="EMBL" id="SJSM01000011">
    <property type="protein sequence ID" value="TCC94632.1"/>
    <property type="molecule type" value="Genomic_DNA"/>
</dbReference>
<organism evidence="6 7">
    <name type="scientific">Pedobacter hiemivivus</name>
    <dbReference type="NCBI Taxonomy" id="2530454"/>
    <lineage>
        <taxon>Bacteria</taxon>
        <taxon>Pseudomonadati</taxon>
        <taxon>Bacteroidota</taxon>
        <taxon>Sphingobacteriia</taxon>
        <taxon>Sphingobacteriales</taxon>
        <taxon>Sphingobacteriaceae</taxon>
        <taxon>Pedobacter</taxon>
    </lineage>
</organism>
<feature type="transmembrane region" description="Helical" evidence="4">
    <location>
        <begin position="126"/>
        <end position="142"/>
    </location>
</feature>
<dbReference type="CDD" id="cd00075">
    <property type="entry name" value="HATPase"/>
    <property type="match status" value="1"/>
</dbReference>
<dbReference type="CDD" id="cd00082">
    <property type="entry name" value="HisKA"/>
    <property type="match status" value="1"/>
</dbReference>
<sequence length="440" mass="49623">MLRLFRYRIPKKYSIEFQDTYSYINIRQVTILGTVLLVIALAVRMTSIFYQEALGTMPNLNLYNTLNWVQISGSSLFILVSGYALKSSHWKTAGRNILVVLFCMFLLTTSFTVSYLFSLFNPKNTLTIFLTGVVAVSVFFALEFKQIIIISIYVVCLFIAAMLIPDISHLQKLLNIIMSGVLAFFLYACSRYGYYFKAEQFVKVKQLEEKNMEVQILNHQKGEILGFVAHDLRNPLNNIEALTRIALEEDSNKNSMEMQLILTSTRQAKSIINDLIEVAQNDKAPFQLQTTNMIAFMNGICDNWQKNLNKERIINFKPDDHGLIAAVNPSKLTRVIDNLIGNGLKFSKVGTPINIELSRSADTCIIRITDFGIGIPDNLKEILFDQFSKAGRPGLKGEKSIGLGLHISRQIIERHGGSITVNSKEHEGTTFQITIPLIAA</sequence>
<evidence type="ECO:0000313" key="6">
    <source>
        <dbReference type="EMBL" id="TCC94632.1"/>
    </source>
</evidence>
<dbReference type="InterPro" id="IPR036890">
    <property type="entry name" value="HATPase_C_sf"/>
</dbReference>
<accession>A0A4R0N7D9</accession>
<dbReference type="Proteomes" id="UP000291117">
    <property type="component" value="Unassembled WGS sequence"/>
</dbReference>
<evidence type="ECO:0000256" key="4">
    <source>
        <dbReference type="SAM" id="Phobius"/>
    </source>
</evidence>
<evidence type="ECO:0000256" key="3">
    <source>
        <dbReference type="ARBA" id="ARBA00022553"/>
    </source>
</evidence>
<dbReference type="PRINTS" id="PR00344">
    <property type="entry name" value="BCTRLSENSOR"/>
</dbReference>
<feature type="transmembrane region" description="Helical" evidence="4">
    <location>
        <begin position="97"/>
        <end position="120"/>
    </location>
</feature>